<evidence type="ECO:0000313" key="11">
    <source>
        <dbReference type="Proteomes" id="UP000199729"/>
    </source>
</evidence>
<evidence type="ECO:0000259" key="8">
    <source>
        <dbReference type="PROSITE" id="PS50110"/>
    </source>
</evidence>
<dbReference type="GO" id="GO:0005829">
    <property type="term" value="C:cytosol"/>
    <property type="evidence" value="ECO:0007669"/>
    <property type="project" value="TreeGrafter"/>
</dbReference>
<dbReference type="Proteomes" id="UP000199729">
    <property type="component" value="Chromosome"/>
</dbReference>
<dbReference type="Pfam" id="PF00486">
    <property type="entry name" value="Trans_reg_C"/>
    <property type="match status" value="1"/>
</dbReference>
<dbReference type="InterPro" id="IPR036388">
    <property type="entry name" value="WH-like_DNA-bd_sf"/>
</dbReference>
<organism evidence="10 11">
    <name type="scientific">Vitreoscilla filiformis</name>
    <dbReference type="NCBI Taxonomy" id="63"/>
    <lineage>
        <taxon>Bacteria</taxon>
        <taxon>Pseudomonadati</taxon>
        <taxon>Pseudomonadota</taxon>
        <taxon>Betaproteobacteria</taxon>
        <taxon>Neisseriales</taxon>
        <taxon>Neisseriaceae</taxon>
        <taxon>Vitreoscilla</taxon>
    </lineage>
</organism>
<keyword evidence="4 7" id="KW-0238">DNA-binding</keyword>
<dbReference type="GO" id="GO:0000976">
    <property type="term" value="F:transcription cis-regulatory region binding"/>
    <property type="evidence" value="ECO:0007669"/>
    <property type="project" value="TreeGrafter"/>
</dbReference>
<dbReference type="InterPro" id="IPR039420">
    <property type="entry name" value="WalR-like"/>
</dbReference>
<dbReference type="InterPro" id="IPR001867">
    <property type="entry name" value="OmpR/PhoB-type_DNA-bd"/>
</dbReference>
<dbReference type="Gene3D" id="3.40.50.2300">
    <property type="match status" value="1"/>
</dbReference>
<evidence type="ECO:0000256" key="5">
    <source>
        <dbReference type="ARBA" id="ARBA00023163"/>
    </source>
</evidence>
<evidence type="ECO:0000256" key="2">
    <source>
        <dbReference type="ARBA" id="ARBA00023012"/>
    </source>
</evidence>
<feature type="DNA-binding region" description="OmpR/PhoB-type" evidence="7">
    <location>
        <begin position="124"/>
        <end position="220"/>
    </location>
</feature>
<dbReference type="GO" id="GO:0000156">
    <property type="term" value="F:phosphorelay response regulator activity"/>
    <property type="evidence" value="ECO:0007669"/>
    <property type="project" value="TreeGrafter"/>
</dbReference>
<keyword evidence="1 6" id="KW-0597">Phosphoprotein</keyword>
<dbReference type="GO" id="GO:0006355">
    <property type="term" value="P:regulation of DNA-templated transcription"/>
    <property type="evidence" value="ECO:0007669"/>
    <property type="project" value="InterPro"/>
</dbReference>
<dbReference type="GO" id="GO:0032993">
    <property type="term" value="C:protein-DNA complex"/>
    <property type="evidence" value="ECO:0007669"/>
    <property type="project" value="TreeGrafter"/>
</dbReference>
<evidence type="ECO:0000256" key="4">
    <source>
        <dbReference type="ARBA" id="ARBA00023125"/>
    </source>
</evidence>
<reference evidence="10 11" key="1">
    <citation type="submission" date="2017-07" db="EMBL/GenBank/DDBJ databases">
        <title>Complete Genome Sequence of the cosmetic ferment Vitreoscilla filiformis (ATCC15551).</title>
        <authorList>
            <person name="Contreras S."/>
            <person name="Sagory-Zalkind P."/>
            <person name="Blanquart H."/>
            <person name="Iltis A."/>
            <person name="Morand S.C."/>
        </authorList>
    </citation>
    <scope>NUCLEOTIDE SEQUENCE [LARGE SCALE GENOMIC DNA]</scope>
    <source>
        <strain evidence="10 11">ATCC 15551</strain>
    </source>
</reference>
<keyword evidence="11" id="KW-1185">Reference proteome</keyword>
<dbReference type="EMBL" id="CP022423">
    <property type="protein sequence ID" value="ASM75871.1"/>
    <property type="molecule type" value="Genomic_DNA"/>
</dbReference>
<dbReference type="InterPro" id="IPR016032">
    <property type="entry name" value="Sig_transdc_resp-reg_C-effctor"/>
</dbReference>
<feature type="domain" description="Response regulatory" evidence="8">
    <location>
        <begin position="1"/>
        <end position="115"/>
    </location>
</feature>
<dbReference type="AlphaFoldDB" id="A0A221KA25"/>
<dbReference type="InterPro" id="IPR001789">
    <property type="entry name" value="Sig_transdc_resp-reg_receiver"/>
</dbReference>
<evidence type="ECO:0000256" key="3">
    <source>
        <dbReference type="ARBA" id="ARBA00023015"/>
    </source>
</evidence>
<protein>
    <submittedName>
        <fullName evidence="10">Two-component system response regulator</fullName>
    </submittedName>
</protein>
<keyword evidence="2" id="KW-0902">Two-component regulatory system</keyword>
<dbReference type="SMART" id="SM00448">
    <property type="entry name" value="REC"/>
    <property type="match status" value="1"/>
</dbReference>
<evidence type="ECO:0000256" key="6">
    <source>
        <dbReference type="PROSITE-ProRule" id="PRU00169"/>
    </source>
</evidence>
<dbReference type="SMART" id="SM00862">
    <property type="entry name" value="Trans_reg_C"/>
    <property type="match status" value="1"/>
</dbReference>
<proteinExistence type="predicted"/>
<keyword evidence="5" id="KW-0804">Transcription</keyword>
<dbReference type="Pfam" id="PF00072">
    <property type="entry name" value="Response_reg"/>
    <property type="match status" value="1"/>
</dbReference>
<dbReference type="InterPro" id="IPR011006">
    <property type="entry name" value="CheY-like_superfamily"/>
</dbReference>
<keyword evidence="3" id="KW-0805">Transcription regulation</keyword>
<name>A0A221KA25_VITFI</name>
<sequence>MLVVEDEPTVAANLLDYLAALGHPTDIAWNGHDALAQLARRPPDVLVLDLGLPGLDGLTVLQRLRHALGLSLPVLVLTARDGLSSKEACFAAGADDYVLKPFALSEVAWRVAALHRRACGAWGSGPWRVGAVVLDRRTRSVSVRGQPVHLPPRALRLLERLMRDPGRVVGRAELEALLWPDDPPDSDALRSQVYLLRRALAQAGCDVLETVPGQGWFLRVEPEVRVC</sequence>
<gene>
    <name evidence="10" type="ORF">VITFI_CDS0092</name>
</gene>
<dbReference type="PANTHER" id="PTHR48111:SF1">
    <property type="entry name" value="TWO-COMPONENT RESPONSE REGULATOR ORR33"/>
    <property type="match status" value="1"/>
</dbReference>
<evidence type="ECO:0000259" key="9">
    <source>
        <dbReference type="PROSITE" id="PS51755"/>
    </source>
</evidence>
<dbReference type="PROSITE" id="PS50110">
    <property type="entry name" value="RESPONSE_REGULATORY"/>
    <property type="match status" value="1"/>
</dbReference>
<dbReference type="SUPFAM" id="SSF52172">
    <property type="entry name" value="CheY-like"/>
    <property type="match status" value="1"/>
</dbReference>
<dbReference type="CDD" id="cd00383">
    <property type="entry name" value="trans_reg_C"/>
    <property type="match status" value="1"/>
</dbReference>
<dbReference type="KEGG" id="vff:VITFI_CDS0092"/>
<evidence type="ECO:0000313" key="10">
    <source>
        <dbReference type="EMBL" id="ASM75871.1"/>
    </source>
</evidence>
<dbReference type="Gene3D" id="1.10.10.10">
    <property type="entry name" value="Winged helix-like DNA-binding domain superfamily/Winged helix DNA-binding domain"/>
    <property type="match status" value="1"/>
</dbReference>
<dbReference type="SUPFAM" id="SSF46894">
    <property type="entry name" value="C-terminal effector domain of the bipartite response regulators"/>
    <property type="match status" value="1"/>
</dbReference>
<evidence type="ECO:0000256" key="7">
    <source>
        <dbReference type="PROSITE-ProRule" id="PRU01091"/>
    </source>
</evidence>
<evidence type="ECO:0000256" key="1">
    <source>
        <dbReference type="ARBA" id="ARBA00022553"/>
    </source>
</evidence>
<dbReference type="PROSITE" id="PS51755">
    <property type="entry name" value="OMPR_PHOB"/>
    <property type="match status" value="1"/>
</dbReference>
<dbReference type="PANTHER" id="PTHR48111">
    <property type="entry name" value="REGULATOR OF RPOS"/>
    <property type="match status" value="1"/>
</dbReference>
<feature type="domain" description="OmpR/PhoB-type" evidence="9">
    <location>
        <begin position="124"/>
        <end position="220"/>
    </location>
</feature>
<accession>A0A221KA25</accession>
<feature type="modified residue" description="4-aspartylphosphate" evidence="6">
    <location>
        <position position="49"/>
    </location>
</feature>